<dbReference type="PANTHER" id="PTHR24148:SF73">
    <property type="entry name" value="HET DOMAIN PROTEIN (AFU_ORTHOLOGUE AFUA_8G01020)"/>
    <property type="match status" value="1"/>
</dbReference>
<comment type="caution">
    <text evidence="2">The sequence shown here is derived from an EMBL/GenBank/DDBJ whole genome shotgun (WGS) entry which is preliminary data.</text>
</comment>
<keyword evidence="3" id="KW-1185">Reference proteome</keyword>
<dbReference type="OrthoDB" id="2228740at2759"/>
<gene>
    <name evidence="2" type="ORF">BZG36_05217</name>
</gene>
<proteinExistence type="predicted"/>
<evidence type="ECO:0000313" key="3">
    <source>
        <dbReference type="Proteomes" id="UP000242875"/>
    </source>
</evidence>
<name>A0A261XWT0_9FUNG</name>
<dbReference type="PANTHER" id="PTHR24148">
    <property type="entry name" value="ANKYRIN REPEAT DOMAIN-CONTAINING PROTEIN 39 HOMOLOG-RELATED"/>
    <property type="match status" value="1"/>
</dbReference>
<sequence>MKYHCRHPPLQRSFSIHKSKHPFKYRPLDDDRNEIRIIHLNHPSRRESHEALLNCTIAHVSLADQPKYKALSYVWGDPTPSYIIRLDNHDFFINESLHLALCRIQNDQSAVTLWVDSICINQDDDVEKSKQVQSMGRIFQEAESAIAWLGPEKDGSDGALAMLADLGEMVLDLTSAIPDASSDMELVNRVWSQSFALLPILAEYALDDISIRPNPLSRLFQRPFWERVWIVQEIAAAKSVVL</sequence>
<reference evidence="2 3" key="1">
    <citation type="journal article" date="2017" name="Mycologia">
        <title>Bifiguratus adelaidae, gen. et sp. nov., a new member of Mucoromycotina in endophytic and soil-dwelling habitats.</title>
        <authorList>
            <person name="Torres-Cruz T.J."/>
            <person name="Billingsley Tobias T.L."/>
            <person name="Almatruk M."/>
            <person name="Hesse C."/>
            <person name="Kuske C.R."/>
            <person name="Desiro A."/>
            <person name="Benucci G.M."/>
            <person name="Bonito G."/>
            <person name="Stajich J.E."/>
            <person name="Dunlap C."/>
            <person name="Arnold A.E."/>
            <person name="Porras-Alfaro A."/>
        </authorList>
    </citation>
    <scope>NUCLEOTIDE SEQUENCE [LARGE SCALE GENOMIC DNA]</scope>
    <source>
        <strain evidence="2 3">AZ0501</strain>
    </source>
</reference>
<dbReference type="Proteomes" id="UP000242875">
    <property type="component" value="Unassembled WGS sequence"/>
</dbReference>
<dbReference type="InterPro" id="IPR010730">
    <property type="entry name" value="HET"/>
</dbReference>
<dbReference type="AlphaFoldDB" id="A0A261XWT0"/>
<organism evidence="2 3">
    <name type="scientific">Bifiguratus adelaidae</name>
    <dbReference type="NCBI Taxonomy" id="1938954"/>
    <lineage>
        <taxon>Eukaryota</taxon>
        <taxon>Fungi</taxon>
        <taxon>Fungi incertae sedis</taxon>
        <taxon>Mucoromycota</taxon>
        <taxon>Mucoromycotina</taxon>
        <taxon>Endogonomycetes</taxon>
        <taxon>Endogonales</taxon>
        <taxon>Endogonales incertae sedis</taxon>
        <taxon>Bifiguratus</taxon>
    </lineage>
</organism>
<dbReference type="EMBL" id="MVBO01000123">
    <property type="protein sequence ID" value="OZJ02819.1"/>
    <property type="molecule type" value="Genomic_DNA"/>
</dbReference>
<evidence type="ECO:0000313" key="2">
    <source>
        <dbReference type="EMBL" id="OZJ02819.1"/>
    </source>
</evidence>
<feature type="domain" description="Heterokaryon incompatibility" evidence="1">
    <location>
        <begin position="68"/>
        <end position="233"/>
    </location>
</feature>
<accession>A0A261XWT0</accession>
<dbReference type="Pfam" id="PF06985">
    <property type="entry name" value="HET"/>
    <property type="match status" value="1"/>
</dbReference>
<evidence type="ECO:0000259" key="1">
    <source>
        <dbReference type="Pfam" id="PF06985"/>
    </source>
</evidence>
<dbReference type="InterPro" id="IPR052895">
    <property type="entry name" value="HetReg/Transcr_Mod"/>
</dbReference>
<protein>
    <recommendedName>
        <fullName evidence="1">Heterokaryon incompatibility domain-containing protein</fullName>
    </recommendedName>
</protein>